<evidence type="ECO:0000313" key="2">
    <source>
        <dbReference type="EMBL" id="RAL06502.1"/>
    </source>
</evidence>
<dbReference type="AlphaFoldDB" id="A0A395HF39"/>
<evidence type="ECO:0000313" key="3">
    <source>
        <dbReference type="Proteomes" id="UP000248961"/>
    </source>
</evidence>
<dbReference type="EMBL" id="KZ824389">
    <property type="protein sequence ID" value="RAL06502.1"/>
    <property type="molecule type" value="Genomic_DNA"/>
</dbReference>
<keyword evidence="3" id="KW-1185">Reference proteome</keyword>
<dbReference type="VEuPathDB" id="FungiDB:BO97DRAFT_409607"/>
<feature type="region of interest" description="Disordered" evidence="1">
    <location>
        <begin position="1"/>
        <end position="36"/>
    </location>
</feature>
<reference evidence="2 3" key="1">
    <citation type="submission" date="2018-02" db="EMBL/GenBank/DDBJ databases">
        <title>The genomes of Aspergillus section Nigri reveals drivers in fungal speciation.</title>
        <authorList>
            <consortium name="DOE Joint Genome Institute"/>
            <person name="Vesth T.C."/>
            <person name="Nybo J."/>
            <person name="Theobald S."/>
            <person name="Brandl J."/>
            <person name="Frisvad J.C."/>
            <person name="Nielsen K.F."/>
            <person name="Lyhne E.K."/>
            <person name="Kogle M.E."/>
            <person name="Kuo A."/>
            <person name="Riley R."/>
            <person name="Clum A."/>
            <person name="Nolan M."/>
            <person name="Lipzen A."/>
            <person name="Salamov A."/>
            <person name="Henrissat B."/>
            <person name="Wiebenga A."/>
            <person name="De vries R.P."/>
            <person name="Grigoriev I.V."/>
            <person name="Mortensen U.H."/>
            <person name="Andersen M.R."/>
            <person name="Baker S.E."/>
        </authorList>
    </citation>
    <scope>NUCLEOTIDE SEQUENCE [LARGE SCALE GENOMIC DNA]</scope>
    <source>
        <strain evidence="2 3">CBS 101889</strain>
    </source>
</reference>
<gene>
    <name evidence="2" type="ORF">BO97DRAFT_409607</name>
</gene>
<sequence length="116" mass="12698">MELFEISGSPSEPIGYPMEQNTSPARTRPCAASPAPKRRRTCYADDFASQASYFDGRYRPPSPPYQDATLHPEHALISPLDSAALLVALPALMQNREARDLSLQILAARLSQPASN</sequence>
<dbReference type="GeneID" id="37200386"/>
<accession>A0A395HF39</accession>
<dbReference type="RefSeq" id="XP_025545656.1">
    <property type="nucleotide sequence ID" value="XM_025696097.1"/>
</dbReference>
<organism evidence="2 3">
    <name type="scientific">Aspergillus homomorphus (strain CBS 101889)</name>
    <dbReference type="NCBI Taxonomy" id="1450537"/>
    <lineage>
        <taxon>Eukaryota</taxon>
        <taxon>Fungi</taxon>
        <taxon>Dikarya</taxon>
        <taxon>Ascomycota</taxon>
        <taxon>Pezizomycotina</taxon>
        <taxon>Eurotiomycetes</taxon>
        <taxon>Eurotiomycetidae</taxon>
        <taxon>Eurotiales</taxon>
        <taxon>Aspergillaceae</taxon>
        <taxon>Aspergillus</taxon>
        <taxon>Aspergillus subgen. Circumdati</taxon>
    </lineage>
</organism>
<proteinExistence type="predicted"/>
<evidence type="ECO:0000256" key="1">
    <source>
        <dbReference type="SAM" id="MobiDB-lite"/>
    </source>
</evidence>
<dbReference type="Proteomes" id="UP000248961">
    <property type="component" value="Unassembled WGS sequence"/>
</dbReference>
<name>A0A395HF39_ASPHC</name>
<protein>
    <submittedName>
        <fullName evidence="2">Uncharacterized protein</fullName>
    </submittedName>
</protein>